<proteinExistence type="predicted"/>
<reference evidence="2 3" key="1">
    <citation type="submission" date="2021-03" db="EMBL/GenBank/DDBJ databases">
        <title>Sequencing the genomes of 1000 actinobacteria strains.</title>
        <authorList>
            <person name="Klenk H.-P."/>
        </authorList>
    </citation>
    <scope>NUCLEOTIDE SEQUENCE [LARGE SCALE GENOMIC DNA]</scope>
    <source>
        <strain evidence="2 3">DSM 40843</strain>
    </source>
</reference>
<keyword evidence="1" id="KW-0812">Transmembrane</keyword>
<sequence>MVAELNSTPEPFTFIAACVISAFFTRLSSVILTGLAKGKVIIMDLWARCKGQSVAAVSVWVLYLWTMPTATESG</sequence>
<evidence type="ECO:0000313" key="2">
    <source>
        <dbReference type="EMBL" id="MBP2360157.1"/>
    </source>
</evidence>
<evidence type="ECO:0000313" key="3">
    <source>
        <dbReference type="Proteomes" id="UP001519311"/>
    </source>
</evidence>
<name>A0ABS4V8C9_9ACTN</name>
<organism evidence="2 3">
    <name type="scientific">Streptomyces clavifer</name>
    <dbReference type="NCBI Taxonomy" id="68188"/>
    <lineage>
        <taxon>Bacteria</taxon>
        <taxon>Bacillati</taxon>
        <taxon>Actinomycetota</taxon>
        <taxon>Actinomycetes</taxon>
        <taxon>Kitasatosporales</taxon>
        <taxon>Streptomycetaceae</taxon>
        <taxon>Streptomyces</taxon>
    </lineage>
</organism>
<keyword evidence="1" id="KW-0472">Membrane</keyword>
<evidence type="ECO:0000256" key="1">
    <source>
        <dbReference type="SAM" id="Phobius"/>
    </source>
</evidence>
<keyword evidence="1" id="KW-1133">Transmembrane helix</keyword>
<dbReference type="Proteomes" id="UP001519311">
    <property type="component" value="Unassembled WGS sequence"/>
</dbReference>
<feature type="transmembrane region" description="Helical" evidence="1">
    <location>
        <begin position="12"/>
        <end position="33"/>
    </location>
</feature>
<protein>
    <submittedName>
        <fullName evidence="2">Uncharacterized protein</fullName>
    </submittedName>
</protein>
<accession>A0ABS4V8C9</accession>
<dbReference type="RefSeq" id="WP_209470101.1">
    <property type="nucleotide sequence ID" value="NZ_JAGINS010000001.1"/>
</dbReference>
<dbReference type="EMBL" id="JAGINS010000001">
    <property type="protein sequence ID" value="MBP2360157.1"/>
    <property type="molecule type" value="Genomic_DNA"/>
</dbReference>
<comment type="caution">
    <text evidence="2">The sequence shown here is derived from an EMBL/GenBank/DDBJ whole genome shotgun (WGS) entry which is preliminary data.</text>
</comment>
<keyword evidence="3" id="KW-1185">Reference proteome</keyword>
<gene>
    <name evidence="2" type="ORF">JOF59_002557</name>
</gene>